<dbReference type="SUPFAM" id="SSF46689">
    <property type="entry name" value="Homeodomain-like"/>
    <property type="match status" value="1"/>
</dbReference>
<keyword evidence="3" id="KW-0238">DNA-binding</keyword>
<dbReference type="CDD" id="cd06124">
    <property type="entry name" value="cupin_NimR-like_N"/>
    <property type="match status" value="1"/>
</dbReference>
<protein>
    <submittedName>
        <fullName evidence="7">Helix-turn-helix transcriptional regulator</fullName>
    </submittedName>
</protein>
<dbReference type="InterPro" id="IPR020449">
    <property type="entry name" value="Tscrpt_reg_AraC-type_HTH"/>
</dbReference>
<dbReference type="PROSITE" id="PS01124">
    <property type="entry name" value="HTH_ARAC_FAMILY_2"/>
    <property type="match status" value="1"/>
</dbReference>
<keyword evidence="1" id="KW-0678">Repressor</keyword>
<proteinExistence type="predicted"/>
<dbReference type="PANTHER" id="PTHR11019:SF190">
    <property type="entry name" value="ARAC-FAMILY REGULATORY PROTEIN"/>
    <property type="match status" value="1"/>
</dbReference>
<evidence type="ECO:0000256" key="3">
    <source>
        <dbReference type="ARBA" id="ARBA00023125"/>
    </source>
</evidence>
<name>A0A9X1XLV9_9VIBR</name>
<keyword evidence="2" id="KW-0805">Transcription regulation</keyword>
<evidence type="ECO:0000313" key="8">
    <source>
        <dbReference type="Proteomes" id="UP001139559"/>
    </source>
</evidence>
<dbReference type="Pfam" id="PF02311">
    <property type="entry name" value="AraC_binding"/>
    <property type="match status" value="1"/>
</dbReference>
<comment type="caution">
    <text evidence="7">The sequence shown here is derived from an EMBL/GenBank/DDBJ whole genome shotgun (WGS) entry which is preliminary data.</text>
</comment>
<keyword evidence="4" id="KW-0010">Activator</keyword>
<evidence type="ECO:0000259" key="6">
    <source>
        <dbReference type="PROSITE" id="PS01124"/>
    </source>
</evidence>
<dbReference type="GO" id="GO:0003700">
    <property type="term" value="F:DNA-binding transcription factor activity"/>
    <property type="evidence" value="ECO:0007669"/>
    <property type="project" value="InterPro"/>
</dbReference>
<dbReference type="Proteomes" id="UP001139559">
    <property type="component" value="Unassembled WGS sequence"/>
</dbReference>
<dbReference type="EMBL" id="JAJHVV010000013">
    <property type="protein sequence ID" value="MCK6265199.1"/>
    <property type="molecule type" value="Genomic_DNA"/>
</dbReference>
<dbReference type="Gene3D" id="2.60.120.10">
    <property type="entry name" value="Jelly Rolls"/>
    <property type="match status" value="1"/>
</dbReference>
<dbReference type="PANTHER" id="PTHR11019">
    <property type="entry name" value="HTH-TYPE TRANSCRIPTIONAL REGULATOR NIMR"/>
    <property type="match status" value="1"/>
</dbReference>
<dbReference type="GO" id="GO:0043565">
    <property type="term" value="F:sequence-specific DNA binding"/>
    <property type="evidence" value="ECO:0007669"/>
    <property type="project" value="InterPro"/>
</dbReference>
<dbReference type="FunFam" id="1.10.10.60:FF:000132">
    <property type="entry name" value="AraC family transcriptional regulator"/>
    <property type="match status" value="1"/>
</dbReference>
<evidence type="ECO:0000256" key="2">
    <source>
        <dbReference type="ARBA" id="ARBA00023015"/>
    </source>
</evidence>
<sequence>MPTRTPNIANRTANKFEPKLDDKLPTDIFFHYFFLEAKTETLPHSHVWGQLHLIKQGVLEMEVDQQVMVCPASYAIWTPPNQIHRAFNRGDIEYCAINIALDLSQSLPEQACMIPLTPLIRALIDDLVERKTTAVVSEEDKCMGYVLMERLAKTNVIDNYLPSTRDKLLAPILAQLQENPADDSSLATWAKRVFSTERTLTRRFKKELNMSFNDWRQRAKLVKAIMLLKESISINEIAFELGYSQGSSFIKMFRKLTGVTPDQFRKLN</sequence>
<reference evidence="7" key="1">
    <citation type="submission" date="2021-11" db="EMBL/GenBank/DDBJ databases">
        <title>Vibrio ZSDE26 sp. nov. and Vibrio ZSDZ34 sp. nov., isolated from coastal seawater in Qingdao.</title>
        <authorList>
            <person name="Zhang P."/>
        </authorList>
    </citation>
    <scope>NUCLEOTIDE SEQUENCE</scope>
    <source>
        <strain evidence="7">ZSDE26</strain>
    </source>
</reference>
<dbReference type="InterPro" id="IPR018062">
    <property type="entry name" value="HTH_AraC-typ_CS"/>
</dbReference>
<evidence type="ECO:0000256" key="5">
    <source>
        <dbReference type="ARBA" id="ARBA00023163"/>
    </source>
</evidence>
<dbReference type="PROSITE" id="PS00041">
    <property type="entry name" value="HTH_ARAC_FAMILY_1"/>
    <property type="match status" value="1"/>
</dbReference>
<keyword evidence="8" id="KW-1185">Reference proteome</keyword>
<dbReference type="PRINTS" id="PR00032">
    <property type="entry name" value="HTHARAC"/>
</dbReference>
<dbReference type="InterPro" id="IPR011051">
    <property type="entry name" value="RmlC_Cupin_sf"/>
</dbReference>
<organism evidence="7 8">
    <name type="scientific">Vibrio amylolyticus</name>
    <dbReference type="NCBI Taxonomy" id="2847292"/>
    <lineage>
        <taxon>Bacteria</taxon>
        <taxon>Pseudomonadati</taxon>
        <taxon>Pseudomonadota</taxon>
        <taxon>Gammaproteobacteria</taxon>
        <taxon>Vibrionales</taxon>
        <taxon>Vibrionaceae</taxon>
        <taxon>Vibrio</taxon>
    </lineage>
</organism>
<dbReference type="SMART" id="SM00342">
    <property type="entry name" value="HTH_ARAC"/>
    <property type="match status" value="1"/>
</dbReference>
<dbReference type="InterPro" id="IPR014710">
    <property type="entry name" value="RmlC-like_jellyroll"/>
</dbReference>
<dbReference type="InterPro" id="IPR003313">
    <property type="entry name" value="AraC-bd"/>
</dbReference>
<feature type="domain" description="HTH araC/xylS-type" evidence="6">
    <location>
        <begin position="166"/>
        <end position="267"/>
    </location>
</feature>
<dbReference type="AlphaFoldDB" id="A0A9X1XLV9"/>
<dbReference type="SUPFAM" id="SSF51182">
    <property type="entry name" value="RmlC-like cupins"/>
    <property type="match status" value="1"/>
</dbReference>
<dbReference type="Gene3D" id="1.10.10.60">
    <property type="entry name" value="Homeodomain-like"/>
    <property type="match status" value="1"/>
</dbReference>
<keyword evidence="5" id="KW-0804">Transcription</keyword>
<gene>
    <name evidence="7" type="ORF">KP803_18130</name>
</gene>
<evidence type="ECO:0000256" key="1">
    <source>
        <dbReference type="ARBA" id="ARBA00022491"/>
    </source>
</evidence>
<accession>A0A9X1XLV9</accession>
<evidence type="ECO:0000313" key="7">
    <source>
        <dbReference type="EMBL" id="MCK6265199.1"/>
    </source>
</evidence>
<dbReference type="InterPro" id="IPR009057">
    <property type="entry name" value="Homeodomain-like_sf"/>
</dbReference>
<dbReference type="Pfam" id="PF12833">
    <property type="entry name" value="HTH_18"/>
    <property type="match status" value="1"/>
</dbReference>
<evidence type="ECO:0000256" key="4">
    <source>
        <dbReference type="ARBA" id="ARBA00023159"/>
    </source>
</evidence>
<dbReference type="InterPro" id="IPR018060">
    <property type="entry name" value="HTH_AraC"/>
</dbReference>
<dbReference type="RefSeq" id="WP_248010280.1">
    <property type="nucleotide sequence ID" value="NZ_JAJHVV010000013.1"/>
</dbReference>